<dbReference type="SUPFAM" id="SSF53850">
    <property type="entry name" value="Periplasmic binding protein-like II"/>
    <property type="match status" value="1"/>
</dbReference>
<dbReference type="PIRSF" id="PIRSF017082">
    <property type="entry name" value="YflP"/>
    <property type="match status" value="1"/>
</dbReference>
<feature type="chain" id="PRO_5045756749" evidence="2">
    <location>
        <begin position="30"/>
        <end position="328"/>
    </location>
</feature>
<dbReference type="Gene3D" id="3.40.190.150">
    <property type="entry name" value="Bordetella uptake gene, domain 1"/>
    <property type="match status" value="1"/>
</dbReference>
<evidence type="ECO:0000313" key="4">
    <source>
        <dbReference type="Proteomes" id="UP000681594"/>
    </source>
</evidence>
<evidence type="ECO:0000313" key="3">
    <source>
        <dbReference type="EMBL" id="MBP0447588.1"/>
    </source>
</evidence>
<evidence type="ECO:0000256" key="1">
    <source>
        <dbReference type="ARBA" id="ARBA00006987"/>
    </source>
</evidence>
<dbReference type="RefSeq" id="WP_209381854.1">
    <property type="nucleotide sequence ID" value="NZ_JAGIZB010000043.1"/>
</dbReference>
<protein>
    <submittedName>
        <fullName evidence="3">Tripartite tricarboxylate transporter substrate binding protein</fullName>
    </submittedName>
</protein>
<accession>A0ABS4AKP2</accession>
<name>A0ABS4AKP2_9PROT</name>
<organism evidence="3 4">
    <name type="scientific">Pararoseomonas baculiformis</name>
    <dbReference type="NCBI Taxonomy" id="2820812"/>
    <lineage>
        <taxon>Bacteria</taxon>
        <taxon>Pseudomonadati</taxon>
        <taxon>Pseudomonadota</taxon>
        <taxon>Alphaproteobacteria</taxon>
        <taxon>Acetobacterales</taxon>
        <taxon>Acetobacteraceae</taxon>
        <taxon>Pararoseomonas</taxon>
    </lineage>
</organism>
<dbReference type="CDD" id="cd07012">
    <property type="entry name" value="PBP2_Bug_TTT"/>
    <property type="match status" value="1"/>
</dbReference>
<comment type="similarity">
    <text evidence="1">Belongs to the UPF0065 (bug) family.</text>
</comment>
<dbReference type="Pfam" id="PF03401">
    <property type="entry name" value="TctC"/>
    <property type="match status" value="1"/>
</dbReference>
<dbReference type="Proteomes" id="UP000681594">
    <property type="component" value="Unassembled WGS sequence"/>
</dbReference>
<dbReference type="Gene3D" id="3.40.190.10">
    <property type="entry name" value="Periplasmic binding protein-like II"/>
    <property type="match status" value="1"/>
</dbReference>
<sequence>MNVVSGRGLRRRTALGLLGALALPSVAQAAFPDRDIRLLVGFSAGGAVDLVARLAADALRPVLGQNVVVENRSGASGLIAAEAVAKSAPDGHVLYVAAMSAFAVLPQLPGQPMPLDMERNLTPVGNIAGVLNALVVTPRAPFRTVPELIAYAKANPDKLTYASTGNGTSQHLAGELFARQAGVRLTHVPYRGGSNAIVDIAAGRVDMMFGNLPEFVGQIRDGGVRLLAFGSRQVSPLFPDTPLVHDTLPGFEVTNWIGLAGPAGLADVTVETWNAAMARATASPEFQRRILENGMAVLNQDQAAFRATIARDRARWGDVIRSAAIRAE</sequence>
<comment type="caution">
    <text evidence="3">The sequence shown here is derived from an EMBL/GenBank/DDBJ whole genome shotgun (WGS) entry which is preliminary data.</text>
</comment>
<dbReference type="InterPro" id="IPR005064">
    <property type="entry name" value="BUG"/>
</dbReference>
<dbReference type="InterPro" id="IPR042100">
    <property type="entry name" value="Bug_dom1"/>
</dbReference>
<evidence type="ECO:0000256" key="2">
    <source>
        <dbReference type="SAM" id="SignalP"/>
    </source>
</evidence>
<feature type="signal peptide" evidence="2">
    <location>
        <begin position="1"/>
        <end position="29"/>
    </location>
</feature>
<dbReference type="PANTHER" id="PTHR42928">
    <property type="entry name" value="TRICARBOXYLATE-BINDING PROTEIN"/>
    <property type="match status" value="1"/>
</dbReference>
<reference evidence="3 4" key="1">
    <citation type="submission" date="2021-03" db="EMBL/GenBank/DDBJ databases">
        <authorList>
            <person name="So Y."/>
        </authorList>
    </citation>
    <scope>NUCLEOTIDE SEQUENCE [LARGE SCALE GENOMIC DNA]</scope>
    <source>
        <strain evidence="3 4">SSH11</strain>
    </source>
</reference>
<dbReference type="EMBL" id="JAGIZB010000043">
    <property type="protein sequence ID" value="MBP0447588.1"/>
    <property type="molecule type" value="Genomic_DNA"/>
</dbReference>
<keyword evidence="2" id="KW-0732">Signal</keyword>
<proteinExistence type="inferred from homology"/>
<gene>
    <name evidence="3" type="ORF">J8J14_22780</name>
</gene>
<keyword evidence="4" id="KW-1185">Reference proteome</keyword>
<dbReference type="PANTHER" id="PTHR42928:SF5">
    <property type="entry name" value="BLR1237 PROTEIN"/>
    <property type="match status" value="1"/>
</dbReference>